<keyword evidence="2" id="KW-1185">Reference proteome</keyword>
<dbReference type="AlphaFoldDB" id="A0AAW9S3T5"/>
<evidence type="ECO:0000313" key="1">
    <source>
        <dbReference type="EMBL" id="MEN7551817.1"/>
    </source>
</evidence>
<name>A0AAW9S3T5_9BACT</name>
<dbReference type="PROSITE" id="PS51257">
    <property type="entry name" value="PROKAR_LIPOPROTEIN"/>
    <property type="match status" value="1"/>
</dbReference>
<evidence type="ECO:0000313" key="2">
    <source>
        <dbReference type="Proteomes" id="UP001403385"/>
    </source>
</evidence>
<dbReference type="Proteomes" id="UP001403385">
    <property type="component" value="Unassembled WGS sequence"/>
</dbReference>
<reference evidence="1 2" key="1">
    <citation type="submission" date="2024-04" db="EMBL/GenBank/DDBJ databases">
        <title>Novel genus in family Flammeovirgaceae.</title>
        <authorList>
            <person name="Nguyen T.H."/>
            <person name="Vuong T.Q."/>
            <person name="Le H."/>
            <person name="Kim S.-G."/>
        </authorList>
    </citation>
    <scope>NUCLEOTIDE SEQUENCE [LARGE SCALE GENOMIC DNA]</scope>
    <source>
        <strain evidence="1 2">JCM 23209</strain>
    </source>
</reference>
<gene>
    <name evidence="1" type="ORF">AAG747_28130</name>
</gene>
<comment type="caution">
    <text evidence="1">The sequence shown here is derived from an EMBL/GenBank/DDBJ whole genome shotgun (WGS) entry which is preliminary data.</text>
</comment>
<sequence>MKHILYFFLIPLIIFGCEEEKEVLEEVTPGWEEPIKFSKMNKILLNSKVVEDELTIASAREVNVIGSDHRIKNKVHVNFLHNIYPKPAIHKRLAMYISELDQYQMYLYSPYYPPCDGNYGLVKAISLHELAPEDFNINSRVVFPFPKGPIGAFNENGDFLMVVQDNGKTTLCFMNFTYTEKTVSGESCIDLETDVKLVSPIDVYNSNFINFIEAIGPNFFISLDHYPLLKVDSHGNMTETDLEFPDGFGTVKQIIELNQELYAFTSNKTVYKSSLEGDHWELVKEKVEKSIGFFVVDGELCYYNVNGEFFKFDLASGEFILLNNPGMERNTITSVSYFNDKVWVTTLNGLFTKHKDDFLQYAKKLD</sequence>
<dbReference type="EMBL" id="JBDKWZ010000027">
    <property type="protein sequence ID" value="MEN7551817.1"/>
    <property type="molecule type" value="Genomic_DNA"/>
</dbReference>
<organism evidence="1 2">
    <name type="scientific">Rapidithrix thailandica</name>
    <dbReference type="NCBI Taxonomy" id="413964"/>
    <lineage>
        <taxon>Bacteria</taxon>
        <taxon>Pseudomonadati</taxon>
        <taxon>Bacteroidota</taxon>
        <taxon>Cytophagia</taxon>
        <taxon>Cytophagales</taxon>
        <taxon>Flammeovirgaceae</taxon>
        <taxon>Rapidithrix</taxon>
    </lineage>
</organism>
<dbReference type="RefSeq" id="WP_346824595.1">
    <property type="nucleotide sequence ID" value="NZ_JBDKWZ010000027.1"/>
</dbReference>
<protein>
    <submittedName>
        <fullName evidence="1">Uncharacterized protein</fullName>
    </submittedName>
</protein>
<accession>A0AAW9S3T5</accession>
<proteinExistence type="predicted"/>